<dbReference type="SUPFAM" id="SSF52540">
    <property type="entry name" value="P-loop containing nucleoside triphosphate hydrolases"/>
    <property type="match status" value="2"/>
</dbReference>
<keyword evidence="3" id="KW-0808">Transferase</keyword>
<feature type="domain" description="KaiC" evidence="7">
    <location>
        <begin position="288"/>
        <end position="517"/>
    </location>
</feature>
<dbReference type="EMBL" id="JAJHPV010000021">
    <property type="protein sequence ID" value="MCC6073396.1"/>
    <property type="molecule type" value="Genomic_DNA"/>
</dbReference>
<keyword evidence="6" id="KW-0378">Hydrolase</keyword>
<feature type="domain" description="KaiC" evidence="7">
    <location>
        <begin position="44"/>
        <end position="279"/>
    </location>
</feature>
<dbReference type="EC" id="2.7.11.1" evidence="1"/>
<dbReference type="Gene3D" id="3.40.50.300">
    <property type="entry name" value="P-loop containing nucleotide triphosphate hydrolases"/>
    <property type="match status" value="2"/>
</dbReference>
<reference evidence="8 9" key="1">
    <citation type="submission" date="2021-11" db="EMBL/GenBank/DDBJ databases">
        <authorList>
            <person name="Huq M.A."/>
        </authorList>
    </citation>
    <scope>NUCLEOTIDE SEQUENCE [LARGE SCALE GENOMIC DNA]</scope>
    <source>
        <strain evidence="8 9">MAHUQ-52</strain>
    </source>
</reference>
<dbReference type="InterPro" id="IPR010624">
    <property type="entry name" value="KaiC_dom"/>
</dbReference>
<protein>
    <recommendedName>
        <fullName evidence="1">non-specific serine/threonine protein kinase</fullName>
        <ecNumber evidence="1">2.7.11.1</ecNumber>
    </recommendedName>
</protein>
<dbReference type="PROSITE" id="PS51146">
    <property type="entry name" value="KAIC"/>
    <property type="match status" value="2"/>
</dbReference>
<dbReference type="Proteomes" id="UP001198701">
    <property type="component" value="Unassembled WGS sequence"/>
</dbReference>
<sequence length="525" mass="57146">MHNLYQAAYRPDRRSAYESASSFGKYRAKACTGAQVMTDKVTLGTLSTGVPGLDTLLGGGLSEFSFNLIAGAPGSGKTTLAHQMMFTLANPSRRALFFTVLGEPPLKMLRYQQQYSFFDLDKVGESIRYVNLAEDLRAGDFSMVLERIMKEVEAFSPSLVFVDSFRSVAQTAKSGAEGVADLQHFIQELGTRMTSWQATTFLIGEYAHADAEANPIMTVADGMLALGQTHEQNSVVRKIRVVKMRGQAHMAGSHTFRITQDGLRVYPRLLPPLAADHANAGDADGEVRRISTGVPDLDAMLHGGLPQGHSVLVVGPSGSGKTILGTRFLQEGERNGEKGVAVFFEKGTSRLRNAALAKMVKAGTVVTVESRSLDLTVEELLDYLNHAIDSTQATRVVIDSLSEFGLYVAPEFRQDLRSAVFRILSSLAQRGVTVLVTIGMDDRFTELRFSEAEISFLTDAIVAMRYAETRGRLAKLISVVKVRGSGHSTDLREYRITDAGIEIESGPMQFDGLLSGHPSPQQPIG</sequence>
<evidence type="ECO:0000259" key="7">
    <source>
        <dbReference type="PROSITE" id="PS51146"/>
    </source>
</evidence>
<evidence type="ECO:0000313" key="9">
    <source>
        <dbReference type="Proteomes" id="UP001198701"/>
    </source>
</evidence>
<organism evidence="8 9">
    <name type="scientific">Massilia agrisoli</name>
    <dbReference type="NCBI Taxonomy" id="2892444"/>
    <lineage>
        <taxon>Bacteria</taxon>
        <taxon>Pseudomonadati</taxon>
        <taxon>Pseudomonadota</taxon>
        <taxon>Betaproteobacteria</taxon>
        <taxon>Burkholderiales</taxon>
        <taxon>Oxalobacteraceae</taxon>
        <taxon>Telluria group</taxon>
        <taxon>Massilia</taxon>
    </lineage>
</organism>
<dbReference type="InterPro" id="IPR051347">
    <property type="entry name" value="Circadian_clock_KaiC-rel"/>
</dbReference>
<name>A0ABS8IZI0_9BURK</name>
<evidence type="ECO:0000256" key="3">
    <source>
        <dbReference type="ARBA" id="ARBA00022679"/>
    </source>
</evidence>
<dbReference type="PANTHER" id="PTHR42926">
    <property type="match status" value="1"/>
</dbReference>
<keyword evidence="4" id="KW-0677">Repeat</keyword>
<evidence type="ECO:0000256" key="2">
    <source>
        <dbReference type="ARBA" id="ARBA00022553"/>
    </source>
</evidence>
<dbReference type="InterPro" id="IPR027417">
    <property type="entry name" value="P-loop_NTPase"/>
</dbReference>
<evidence type="ECO:0000313" key="8">
    <source>
        <dbReference type="EMBL" id="MCC6073396.1"/>
    </source>
</evidence>
<proteinExistence type="predicted"/>
<dbReference type="InterPro" id="IPR014774">
    <property type="entry name" value="KaiC-like_dom"/>
</dbReference>
<comment type="caution">
    <text evidence="8">The sequence shown here is derived from an EMBL/GenBank/DDBJ whole genome shotgun (WGS) entry which is preliminary data.</text>
</comment>
<evidence type="ECO:0000256" key="4">
    <source>
        <dbReference type="ARBA" id="ARBA00022737"/>
    </source>
</evidence>
<evidence type="ECO:0000256" key="1">
    <source>
        <dbReference type="ARBA" id="ARBA00012513"/>
    </source>
</evidence>
<dbReference type="Pfam" id="PF06745">
    <property type="entry name" value="ATPase"/>
    <property type="match status" value="2"/>
</dbReference>
<evidence type="ECO:0000256" key="6">
    <source>
        <dbReference type="ARBA" id="ARBA00022801"/>
    </source>
</evidence>
<evidence type="ECO:0000256" key="5">
    <source>
        <dbReference type="ARBA" id="ARBA00022777"/>
    </source>
</evidence>
<keyword evidence="5" id="KW-0418">Kinase</keyword>
<keyword evidence="2" id="KW-0597">Phosphoprotein</keyword>
<dbReference type="PIRSF" id="PIRSF039117">
    <property type="entry name" value="KaiC"/>
    <property type="match status" value="1"/>
</dbReference>
<gene>
    <name evidence="8" type="ORF">LMJ30_20900</name>
</gene>
<keyword evidence="9" id="KW-1185">Reference proteome</keyword>
<dbReference type="InterPro" id="IPR030665">
    <property type="entry name" value="KaiC"/>
</dbReference>
<dbReference type="PANTHER" id="PTHR42926:SF1">
    <property type="entry name" value="CIRCADIAN CLOCK OSCILLATOR PROTEIN KAIC 1"/>
    <property type="match status" value="1"/>
</dbReference>
<accession>A0ABS8IZI0</accession>